<protein>
    <submittedName>
        <fullName evidence="1">Uncharacterized protein</fullName>
    </submittedName>
</protein>
<sequence length="82" mass="8970">MKHSCGGKYKLLNVHVYNSPPPTTTTDTTKLFHITLVSSACLLRLVSYVKTAICQQSLNPTRLAPNNPTISLPRGSSDFNPI</sequence>
<dbReference type="AlphaFoldDB" id="A0A4Z2FS61"/>
<proteinExistence type="predicted"/>
<comment type="caution">
    <text evidence="1">The sequence shown here is derived from an EMBL/GenBank/DDBJ whole genome shotgun (WGS) entry which is preliminary data.</text>
</comment>
<gene>
    <name evidence="1" type="ORF">EYF80_046221</name>
</gene>
<evidence type="ECO:0000313" key="2">
    <source>
        <dbReference type="Proteomes" id="UP000314294"/>
    </source>
</evidence>
<name>A0A4Z2FS61_9TELE</name>
<organism evidence="1 2">
    <name type="scientific">Liparis tanakae</name>
    <name type="common">Tanaka's snailfish</name>
    <dbReference type="NCBI Taxonomy" id="230148"/>
    <lineage>
        <taxon>Eukaryota</taxon>
        <taxon>Metazoa</taxon>
        <taxon>Chordata</taxon>
        <taxon>Craniata</taxon>
        <taxon>Vertebrata</taxon>
        <taxon>Euteleostomi</taxon>
        <taxon>Actinopterygii</taxon>
        <taxon>Neopterygii</taxon>
        <taxon>Teleostei</taxon>
        <taxon>Neoteleostei</taxon>
        <taxon>Acanthomorphata</taxon>
        <taxon>Eupercaria</taxon>
        <taxon>Perciformes</taxon>
        <taxon>Cottioidei</taxon>
        <taxon>Cottales</taxon>
        <taxon>Liparidae</taxon>
        <taxon>Liparis</taxon>
    </lineage>
</organism>
<evidence type="ECO:0000313" key="1">
    <source>
        <dbReference type="EMBL" id="TNN43603.1"/>
    </source>
</evidence>
<reference evidence="1 2" key="1">
    <citation type="submission" date="2019-03" db="EMBL/GenBank/DDBJ databases">
        <title>First draft genome of Liparis tanakae, snailfish: a comprehensive survey of snailfish specific genes.</title>
        <authorList>
            <person name="Kim W."/>
            <person name="Song I."/>
            <person name="Jeong J.-H."/>
            <person name="Kim D."/>
            <person name="Kim S."/>
            <person name="Ryu S."/>
            <person name="Song J.Y."/>
            <person name="Lee S.K."/>
        </authorList>
    </citation>
    <scope>NUCLEOTIDE SEQUENCE [LARGE SCALE GENOMIC DNA]</scope>
    <source>
        <tissue evidence="1">Muscle</tissue>
    </source>
</reference>
<dbReference type="Proteomes" id="UP000314294">
    <property type="component" value="Unassembled WGS sequence"/>
</dbReference>
<accession>A0A4Z2FS61</accession>
<dbReference type="EMBL" id="SRLO01000957">
    <property type="protein sequence ID" value="TNN43603.1"/>
    <property type="molecule type" value="Genomic_DNA"/>
</dbReference>
<keyword evidence="2" id="KW-1185">Reference proteome</keyword>